<proteinExistence type="predicted"/>
<evidence type="ECO:0000313" key="1">
    <source>
        <dbReference type="EMBL" id="GAA4875866.1"/>
    </source>
</evidence>
<accession>A0ABP9EG08</accession>
<evidence type="ECO:0000313" key="2">
    <source>
        <dbReference type="Proteomes" id="UP001499988"/>
    </source>
</evidence>
<dbReference type="Proteomes" id="UP001499988">
    <property type="component" value="Unassembled WGS sequence"/>
</dbReference>
<dbReference type="EMBL" id="BAABJZ010000007">
    <property type="protein sequence ID" value="GAA4875866.1"/>
    <property type="molecule type" value="Genomic_DNA"/>
</dbReference>
<organism evidence="1 2">
    <name type="scientific">Ferrimonas pelagia</name>
    <dbReference type="NCBI Taxonomy" id="1177826"/>
    <lineage>
        <taxon>Bacteria</taxon>
        <taxon>Pseudomonadati</taxon>
        <taxon>Pseudomonadota</taxon>
        <taxon>Gammaproteobacteria</taxon>
        <taxon>Alteromonadales</taxon>
        <taxon>Ferrimonadaceae</taxon>
        <taxon>Ferrimonas</taxon>
    </lineage>
</organism>
<keyword evidence="2" id="KW-1185">Reference proteome</keyword>
<name>A0ABP9EG08_9GAMM</name>
<comment type="caution">
    <text evidence="1">The sequence shown here is derived from an EMBL/GenBank/DDBJ whole genome shotgun (WGS) entry which is preliminary data.</text>
</comment>
<protein>
    <submittedName>
        <fullName evidence="1">Uncharacterized protein</fullName>
    </submittedName>
</protein>
<sequence>MVSLAHRISHPLAQIDQQPPFEITMADWRSLAQLARSEQLNAKAIGALTEMNKPRSRAG</sequence>
<gene>
    <name evidence="1" type="ORF">GCM10023333_06400</name>
</gene>
<reference evidence="2" key="1">
    <citation type="journal article" date="2019" name="Int. J. Syst. Evol. Microbiol.">
        <title>The Global Catalogue of Microorganisms (GCM) 10K type strain sequencing project: providing services to taxonomists for standard genome sequencing and annotation.</title>
        <authorList>
            <consortium name="The Broad Institute Genomics Platform"/>
            <consortium name="The Broad Institute Genome Sequencing Center for Infectious Disease"/>
            <person name="Wu L."/>
            <person name="Ma J."/>
        </authorList>
    </citation>
    <scope>NUCLEOTIDE SEQUENCE [LARGE SCALE GENOMIC DNA]</scope>
    <source>
        <strain evidence="2">JCM 18401</strain>
    </source>
</reference>